<comment type="subunit">
    <text evidence="5">Homodimer.</text>
</comment>
<name>A4BQN4_9GAMM</name>
<dbReference type="EMBL" id="AAOF01000005">
    <property type="protein sequence ID" value="EAR21884.1"/>
    <property type="molecule type" value="Genomic_DNA"/>
</dbReference>
<protein>
    <recommendedName>
        <fullName evidence="5">Ribosomal RNA large subunit methyltransferase H</fullName>
        <ecNumber evidence="5">2.1.1.177</ecNumber>
    </recommendedName>
    <alternativeName>
        <fullName evidence="5">23S rRNA (pseudouridine1915-N3)-methyltransferase</fullName>
    </alternativeName>
    <alternativeName>
        <fullName evidence="5">23S rRNA m3Psi1915 methyltransferase</fullName>
    </alternativeName>
    <alternativeName>
        <fullName evidence="5">rRNA (pseudouridine-N3-)-methyltransferase RlmH</fullName>
    </alternativeName>
</protein>
<dbReference type="InterPro" id="IPR003742">
    <property type="entry name" value="RlmH-like"/>
</dbReference>
<dbReference type="Proteomes" id="UP000003374">
    <property type="component" value="Unassembled WGS sequence"/>
</dbReference>
<comment type="function">
    <text evidence="5">Specifically methylates the pseudouridine at position 1915 (m3Psi1915) in 23S rRNA.</text>
</comment>
<sequence>MELRLIAVGQRMPRWVEEGWREFARRMPAQLPLRLLEVPLGRRGRHQSIDAALAEEGRRVLTAAGNARIVALDCRGHPLSTSGVVARMEGWLQDGRDVALLIGGPDGLYRECLTQAEYRWCLSPLTLPHMLVRVIVAEQLYRAWTVLQNHPYHRGG</sequence>
<evidence type="ECO:0000313" key="6">
    <source>
        <dbReference type="EMBL" id="EAR21884.1"/>
    </source>
</evidence>
<dbReference type="CDD" id="cd18081">
    <property type="entry name" value="RlmH-like"/>
    <property type="match status" value="1"/>
</dbReference>
<reference evidence="6 7" key="1">
    <citation type="submission" date="2006-02" db="EMBL/GenBank/DDBJ databases">
        <authorList>
            <person name="Waterbury J."/>
            <person name="Ferriera S."/>
            <person name="Johnson J."/>
            <person name="Kravitz S."/>
            <person name="Halpern A."/>
            <person name="Remington K."/>
            <person name="Beeson K."/>
            <person name="Tran B."/>
            <person name="Rogers Y.-H."/>
            <person name="Friedman R."/>
            <person name="Venter J.C."/>
        </authorList>
    </citation>
    <scope>NUCLEOTIDE SEQUENCE [LARGE SCALE GENOMIC DNA]</scope>
    <source>
        <strain evidence="6 7">Nb-231</strain>
    </source>
</reference>
<dbReference type="Pfam" id="PF02590">
    <property type="entry name" value="SPOUT_MTase"/>
    <property type="match status" value="1"/>
</dbReference>
<evidence type="ECO:0000256" key="5">
    <source>
        <dbReference type="HAMAP-Rule" id="MF_00658"/>
    </source>
</evidence>
<dbReference type="OrthoDB" id="9806643at2"/>
<dbReference type="SUPFAM" id="SSF75217">
    <property type="entry name" value="alpha/beta knot"/>
    <property type="match status" value="1"/>
</dbReference>
<keyword evidence="7" id="KW-1185">Reference proteome</keyword>
<dbReference type="STRING" id="314278.NB231_05836"/>
<dbReference type="RefSeq" id="WP_005000492.1">
    <property type="nucleotide sequence ID" value="NZ_CH672427.1"/>
</dbReference>
<dbReference type="Gene3D" id="3.40.1280.10">
    <property type="match status" value="1"/>
</dbReference>
<dbReference type="InterPro" id="IPR029028">
    <property type="entry name" value="Alpha/beta_knot_MTases"/>
</dbReference>
<dbReference type="HAMAP" id="MF_00658">
    <property type="entry name" value="23SrRNA_methyltr_H"/>
    <property type="match status" value="1"/>
</dbReference>
<dbReference type="PANTHER" id="PTHR33603">
    <property type="entry name" value="METHYLTRANSFERASE"/>
    <property type="match status" value="1"/>
</dbReference>
<evidence type="ECO:0000256" key="3">
    <source>
        <dbReference type="ARBA" id="ARBA00022691"/>
    </source>
</evidence>
<feature type="binding site" evidence="5">
    <location>
        <position position="103"/>
    </location>
    <ligand>
        <name>S-adenosyl-L-methionine</name>
        <dbReference type="ChEBI" id="CHEBI:59789"/>
    </ligand>
</feature>
<dbReference type="NCBIfam" id="NF000986">
    <property type="entry name" value="PRK00103.1-4"/>
    <property type="match status" value="1"/>
</dbReference>
<dbReference type="GO" id="GO:0070038">
    <property type="term" value="F:rRNA (pseudouridine-N3-)-methyltransferase activity"/>
    <property type="evidence" value="ECO:0007669"/>
    <property type="project" value="UniProtKB-UniRule"/>
</dbReference>
<dbReference type="NCBIfam" id="TIGR00246">
    <property type="entry name" value="tRNA_RlmH_YbeA"/>
    <property type="match status" value="1"/>
</dbReference>
<feature type="binding site" evidence="5">
    <location>
        <begin position="122"/>
        <end position="127"/>
    </location>
    <ligand>
        <name>S-adenosyl-L-methionine</name>
        <dbReference type="ChEBI" id="CHEBI:59789"/>
    </ligand>
</feature>
<evidence type="ECO:0000256" key="4">
    <source>
        <dbReference type="ARBA" id="ARBA00038303"/>
    </source>
</evidence>
<proteinExistence type="inferred from homology"/>
<gene>
    <name evidence="5" type="primary">rlmH</name>
    <name evidence="6" type="ORF">NB231_05836</name>
</gene>
<comment type="catalytic activity">
    <reaction evidence="5">
        <text>pseudouridine(1915) in 23S rRNA + S-adenosyl-L-methionine = N(3)-methylpseudouridine(1915) in 23S rRNA + S-adenosyl-L-homocysteine + H(+)</text>
        <dbReference type="Rhea" id="RHEA:42752"/>
        <dbReference type="Rhea" id="RHEA-COMP:10221"/>
        <dbReference type="Rhea" id="RHEA-COMP:10222"/>
        <dbReference type="ChEBI" id="CHEBI:15378"/>
        <dbReference type="ChEBI" id="CHEBI:57856"/>
        <dbReference type="ChEBI" id="CHEBI:59789"/>
        <dbReference type="ChEBI" id="CHEBI:65314"/>
        <dbReference type="ChEBI" id="CHEBI:74486"/>
        <dbReference type="EC" id="2.1.1.177"/>
    </reaction>
</comment>
<dbReference type="EC" id="2.1.1.177" evidence="5"/>
<keyword evidence="1 5" id="KW-0489">Methyltransferase</keyword>
<evidence type="ECO:0000313" key="7">
    <source>
        <dbReference type="Proteomes" id="UP000003374"/>
    </source>
</evidence>
<feature type="binding site" evidence="5">
    <location>
        <position position="72"/>
    </location>
    <ligand>
        <name>S-adenosyl-L-methionine</name>
        <dbReference type="ChEBI" id="CHEBI:59789"/>
    </ligand>
</feature>
<accession>A4BQN4</accession>
<dbReference type="AlphaFoldDB" id="A4BQN4"/>
<evidence type="ECO:0000256" key="1">
    <source>
        <dbReference type="ARBA" id="ARBA00022603"/>
    </source>
</evidence>
<comment type="similarity">
    <text evidence="4 5">Belongs to the RNA methyltransferase RlmH family.</text>
</comment>
<keyword evidence="3 5" id="KW-0949">S-adenosyl-L-methionine</keyword>
<dbReference type="eggNOG" id="COG1576">
    <property type="taxonomic scope" value="Bacteria"/>
</dbReference>
<dbReference type="InterPro" id="IPR029026">
    <property type="entry name" value="tRNA_m1G_MTases_N"/>
</dbReference>
<dbReference type="PANTHER" id="PTHR33603:SF1">
    <property type="entry name" value="RIBOSOMAL RNA LARGE SUBUNIT METHYLTRANSFERASE H"/>
    <property type="match status" value="1"/>
</dbReference>
<comment type="subcellular location">
    <subcellularLocation>
        <location evidence="5">Cytoplasm</location>
    </subcellularLocation>
</comment>
<dbReference type="GO" id="GO:0005737">
    <property type="term" value="C:cytoplasm"/>
    <property type="evidence" value="ECO:0007669"/>
    <property type="project" value="UniProtKB-SubCell"/>
</dbReference>
<keyword evidence="5" id="KW-0698">rRNA processing</keyword>
<dbReference type="HOGENOM" id="CLU_100552_1_0_6"/>
<keyword evidence="5" id="KW-0963">Cytoplasm</keyword>
<keyword evidence="2 5" id="KW-0808">Transferase</keyword>
<evidence type="ECO:0000256" key="2">
    <source>
        <dbReference type="ARBA" id="ARBA00022679"/>
    </source>
</evidence>
<comment type="caution">
    <text evidence="6">The sequence shown here is derived from an EMBL/GenBank/DDBJ whole genome shotgun (WGS) entry which is preliminary data.</text>
</comment>
<organism evidence="6 7">
    <name type="scientific">Nitrococcus mobilis Nb-231</name>
    <dbReference type="NCBI Taxonomy" id="314278"/>
    <lineage>
        <taxon>Bacteria</taxon>
        <taxon>Pseudomonadati</taxon>
        <taxon>Pseudomonadota</taxon>
        <taxon>Gammaproteobacteria</taxon>
        <taxon>Chromatiales</taxon>
        <taxon>Ectothiorhodospiraceae</taxon>
        <taxon>Nitrococcus</taxon>
    </lineage>
</organism>
<dbReference type="PIRSF" id="PIRSF004505">
    <property type="entry name" value="MT_bac"/>
    <property type="match status" value="1"/>
</dbReference>